<proteinExistence type="predicted"/>
<evidence type="ECO:0000313" key="2">
    <source>
        <dbReference type="Proteomes" id="UP001177021"/>
    </source>
</evidence>
<comment type="caution">
    <text evidence="1">The sequence shown here is derived from an EMBL/GenBank/DDBJ whole genome shotgun (WGS) entry which is preliminary data.</text>
</comment>
<sequence>MLVRELITPYSPINKLLHCTIYHSFINLYSFNMNFYEYLPHEYSYALYLADIYDLYPFDSMIHNMVSERYPRDEDEDSASAFDSECCEEDESADVVILSNSTQDLEFSPSEDSISFGSFGNSDPSTVQSASITSITPTIDGFTIQIGEIASLLVSSNCNVESAFAASKENENSTNLDSEIVVSEAIKGLNERKSEFGVSAEIKQLQNQFGVQAYSSPIKVERQHHGNTVRFSQDHDQNSKKGDMLSDLLLCSSESIVFSSHHRDLGFTVFDPGGTNLFRSSLFTSTEFATFLCLLFLAMMLSLRSHYFKSSHFVFDPGGDVLYHRLFVGIYRRSLRNHSHRYCRLQTLRRH</sequence>
<organism evidence="1 2">
    <name type="scientific">Trifolium pratense</name>
    <name type="common">Red clover</name>
    <dbReference type="NCBI Taxonomy" id="57577"/>
    <lineage>
        <taxon>Eukaryota</taxon>
        <taxon>Viridiplantae</taxon>
        <taxon>Streptophyta</taxon>
        <taxon>Embryophyta</taxon>
        <taxon>Tracheophyta</taxon>
        <taxon>Spermatophyta</taxon>
        <taxon>Magnoliopsida</taxon>
        <taxon>eudicotyledons</taxon>
        <taxon>Gunneridae</taxon>
        <taxon>Pentapetalae</taxon>
        <taxon>rosids</taxon>
        <taxon>fabids</taxon>
        <taxon>Fabales</taxon>
        <taxon>Fabaceae</taxon>
        <taxon>Papilionoideae</taxon>
        <taxon>50 kb inversion clade</taxon>
        <taxon>NPAAA clade</taxon>
        <taxon>Hologalegina</taxon>
        <taxon>IRL clade</taxon>
        <taxon>Trifolieae</taxon>
        <taxon>Trifolium</taxon>
    </lineage>
</organism>
<accession>A0ACB0K452</accession>
<keyword evidence="2" id="KW-1185">Reference proteome</keyword>
<dbReference type="EMBL" id="CASHSV030000170">
    <property type="protein sequence ID" value="CAJ2651740.1"/>
    <property type="molecule type" value="Genomic_DNA"/>
</dbReference>
<dbReference type="Proteomes" id="UP001177021">
    <property type="component" value="Unassembled WGS sequence"/>
</dbReference>
<reference evidence="1" key="1">
    <citation type="submission" date="2023-10" db="EMBL/GenBank/DDBJ databases">
        <authorList>
            <person name="Rodriguez Cubillos JULIANA M."/>
            <person name="De Vega J."/>
        </authorList>
    </citation>
    <scope>NUCLEOTIDE SEQUENCE</scope>
</reference>
<evidence type="ECO:0000313" key="1">
    <source>
        <dbReference type="EMBL" id="CAJ2651740.1"/>
    </source>
</evidence>
<gene>
    <name evidence="1" type="ORF">MILVUS5_LOCUS19335</name>
</gene>
<name>A0ACB0K452_TRIPR</name>
<protein>
    <submittedName>
        <fullName evidence="1">Uncharacterized protein</fullName>
    </submittedName>
</protein>